<feature type="modified residue" description="4-aspartylphosphate" evidence="3">
    <location>
        <position position="52"/>
    </location>
</feature>
<dbReference type="EMBL" id="QUMO01000003">
    <property type="protein sequence ID" value="REF86320.1"/>
    <property type="molecule type" value="Genomic_DNA"/>
</dbReference>
<dbReference type="GO" id="GO:0000160">
    <property type="term" value="P:phosphorelay signal transduction system"/>
    <property type="evidence" value="ECO:0007669"/>
    <property type="project" value="InterPro"/>
</dbReference>
<evidence type="ECO:0000259" key="4">
    <source>
        <dbReference type="PROSITE" id="PS50043"/>
    </source>
</evidence>
<gene>
    <name evidence="6" type="ORF">DES32_2371</name>
</gene>
<dbReference type="PROSITE" id="PS50043">
    <property type="entry name" value="HTH_LUXR_2"/>
    <property type="match status" value="1"/>
</dbReference>
<dbReference type="PANTHER" id="PTHR43214:SF43">
    <property type="entry name" value="TWO-COMPONENT RESPONSE REGULATOR"/>
    <property type="match status" value="1"/>
</dbReference>
<dbReference type="PRINTS" id="PR00038">
    <property type="entry name" value="HTHLUXR"/>
</dbReference>
<dbReference type="CDD" id="cd17535">
    <property type="entry name" value="REC_NarL-like"/>
    <property type="match status" value="1"/>
</dbReference>
<dbReference type="InterPro" id="IPR001789">
    <property type="entry name" value="Sig_transdc_resp-reg_receiver"/>
</dbReference>
<dbReference type="PROSITE" id="PS50110">
    <property type="entry name" value="RESPONSE_REGULATORY"/>
    <property type="match status" value="1"/>
</dbReference>
<name>A0A3D9YUR2_9HYPH</name>
<dbReference type="InterPro" id="IPR016032">
    <property type="entry name" value="Sig_transdc_resp-reg_C-effctor"/>
</dbReference>
<feature type="domain" description="HTH luxR-type" evidence="4">
    <location>
        <begin position="136"/>
        <end position="203"/>
    </location>
</feature>
<reference evidence="6 7" key="1">
    <citation type="submission" date="2018-08" db="EMBL/GenBank/DDBJ databases">
        <title>Genomic Encyclopedia of Type Strains, Phase IV (KMG-IV): sequencing the most valuable type-strain genomes for metagenomic binning, comparative biology and taxonomic classification.</title>
        <authorList>
            <person name="Goeker M."/>
        </authorList>
    </citation>
    <scope>NUCLEOTIDE SEQUENCE [LARGE SCALE GENOMIC DNA]</scope>
    <source>
        <strain evidence="6 7">BW863</strain>
    </source>
</reference>
<dbReference type="InterPro" id="IPR011006">
    <property type="entry name" value="CheY-like_superfamily"/>
</dbReference>
<dbReference type="InterPro" id="IPR000792">
    <property type="entry name" value="Tscrpt_reg_LuxR_C"/>
</dbReference>
<keyword evidence="1 3" id="KW-0597">Phosphoprotein</keyword>
<dbReference type="SMART" id="SM00448">
    <property type="entry name" value="REC"/>
    <property type="match status" value="1"/>
</dbReference>
<evidence type="ECO:0000313" key="6">
    <source>
        <dbReference type="EMBL" id="REF86320.1"/>
    </source>
</evidence>
<evidence type="ECO:0000256" key="2">
    <source>
        <dbReference type="ARBA" id="ARBA00023125"/>
    </source>
</evidence>
<protein>
    <submittedName>
        <fullName evidence="6">LuxR family two component transcriptional regulator</fullName>
    </submittedName>
</protein>
<accession>A0A3D9YUR2</accession>
<dbReference type="SUPFAM" id="SSF52172">
    <property type="entry name" value="CheY-like"/>
    <property type="match status" value="1"/>
</dbReference>
<dbReference type="SMART" id="SM00421">
    <property type="entry name" value="HTH_LUXR"/>
    <property type="match status" value="1"/>
</dbReference>
<evidence type="ECO:0000313" key="7">
    <source>
        <dbReference type="Proteomes" id="UP000256900"/>
    </source>
</evidence>
<dbReference type="Pfam" id="PF00072">
    <property type="entry name" value="Response_reg"/>
    <property type="match status" value="1"/>
</dbReference>
<evidence type="ECO:0000259" key="5">
    <source>
        <dbReference type="PROSITE" id="PS50110"/>
    </source>
</evidence>
<dbReference type="GO" id="GO:0003677">
    <property type="term" value="F:DNA binding"/>
    <property type="evidence" value="ECO:0007669"/>
    <property type="project" value="UniProtKB-KW"/>
</dbReference>
<dbReference type="GO" id="GO:0006355">
    <property type="term" value="P:regulation of DNA-templated transcription"/>
    <property type="evidence" value="ECO:0007669"/>
    <property type="project" value="InterPro"/>
</dbReference>
<dbReference type="Proteomes" id="UP000256900">
    <property type="component" value="Unassembled WGS sequence"/>
</dbReference>
<organism evidence="6 7">
    <name type="scientific">Methylovirgula ligni</name>
    <dbReference type="NCBI Taxonomy" id="569860"/>
    <lineage>
        <taxon>Bacteria</taxon>
        <taxon>Pseudomonadati</taxon>
        <taxon>Pseudomonadota</taxon>
        <taxon>Alphaproteobacteria</taxon>
        <taxon>Hyphomicrobiales</taxon>
        <taxon>Beijerinckiaceae</taxon>
        <taxon>Methylovirgula</taxon>
    </lineage>
</organism>
<keyword evidence="7" id="KW-1185">Reference proteome</keyword>
<dbReference type="OrthoDB" id="9808843at2"/>
<keyword evidence="2" id="KW-0238">DNA-binding</keyword>
<sequence length="205" mass="22389">MQVLIVDDHPVIISGCRAMLSPYEDITVIDALNSAQAYDKYVEARPDVVVIDINLPGMSGFALTRQILEYDPQAKIIIFTMNDDPIFAARAIENGAKGYIGKCEDPARFVAAIRAVAAGQTFLLPEMAQKLAFLDPGRRDFLTGLNARELEILRLLRAGKSMAEIAGVINVSYKTVANSCAVLKRKLGARTPLDLVRIAVENKLA</sequence>
<comment type="caution">
    <text evidence="6">The sequence shown here is derived from an EMBL/GenBank/DDBJ whole genome shotgun (WGS) entry which is preliminary data.</text>
</comment>
<dbReference type="InterPro" id="IPR039420">
    <property type="entry name" value="WalR-like"/>
</dbReference>
<dbReference type="RefSeq" id="WP_115837115.1">
    <property type="nucleotide sequence ID" value="NZ_CP025086.1"/>
</dbReference>
<dbReference type="Gene3D" id="3.40.50.2300">
    <property type="match status" value="1"/>
</dbReference>
<proteinExistence type="predicted"/>
<dbReference type="PANTHER" id="PTHR43214">
    <property type="entry name" value="TWO-COMPONENT RESPONSE REGULATOR"/>
    <property type="match status" value="1"/>
</dbReference>
<dbReference type="AlphaFoldDB" id="A0A3D9YUR2"/>
<dbReference type="InterPro" id="IPR058245">
    <property type="entry name" value="NreC/VraR/RcsB-like_REC"/>
</dbReference>
<feature type="domain" description="Response regulatory" evidence="5">
    <location>
        <begin position="2"/>
        <end position="117"/>
    </location>
</feature>
<dbReference type="CDD" id="cd06170">
    <property type="entry name" value="LuxR_C_like"/>
    <property type="match status" value="1"/>
</dbReference>
<evidence type="ECO:0000256" key="3">
    <source>
        <dbReference type="PROSITE-ProRule" id="PRU00169"/>
    </source>
</evidence>
<evidence type="ECO:0000256" key="1">
    <source>
        <dbReference type="ARBA" id="ARBA00022553"/>
    </source>
</evidence>
<dbReference type="SUPFAM" id="SSF46894">
    <property type="entry name" value="C-terminal effector domain of the bipartite response regulators"/>
    <property type="match status" value="1"/>
</dbReference>
<dbReference type="Pfam" id="PF00196">
    <property type="entry name" value="GerE"/>
    <property type="match status" value="1"/>
</dbReference>